<dbReference type="EMBL" id="BLXT01002806">
    <property type="protein sequence ID" value="GFN97737.1"/>
    <property type="molecule type" value="Genomic_DNA"/>
</dbReference>
<reference evidence="2 3" key="1">
    <citation type="journal article" date="2021" name="Elife">
        <title>Chloroplast acquisition without the gene transfer in kleptoplastic sea slugs, Plakobranchus ocellatus.</title>
        <authorList>
            <person name="Maeda T."/>
            <person name="Takahashi S."/>
            <person name="Yoshida T."/>
            <person name="Shimamura S."/>
            <person name="Takaki Y."/>
            <person name="Nagai Y."/>
            <person name="Toyoda A."/>
            <person name="Suzuki Y."/>
            <person name="Arimoto A."/>
            <person name="Ishii H."/>
            <person name="Satoh N."/>
            <person name="Nishiyama T."/>
            <person name="Hasebe M."/>
            <person name="Maruyama T."/>
            <person name="Minagawa J."/>
            <person name="Obokata J."/>
            <person name="Shigenobu S."/>
        </authorList>
    </citation>
    <scope>NUCLEOTIDE SEQUENCE [LARGE SCALE GENOMIC DNA]</scope>
</reference>
<evidence type="ECO:0000256" key="1">
    <source>
        <dbReference type="SAM" id="MobiDB-lite"/>
    </source>
</evidence>
<dbReference type="AlphaFoldDB" id="A0AAV3ZTC8"/>
<accession>A0AAV3ZTC8</accession>
<sequence>MLLWSDYQIPSEDSRSVINQYTASIISPCIRDGDDNDGNGGNDDDNDDADNDDDNDDDDDDDDDDLDHEDDDDDGAVKLNSETMIVNLTTKMNR</sequence>
<feature type="compositionally biased region" description="Acidic residues" evidence="1">
    <location>
        <begin position="34"/>
        <end position="74"/>
    </location>
</feature>
<evidence type="ECO:0000313" key="2">
    <source>
        <dbReference type="EMBL" id="GFN97737.1"/>
    </source>
</evidence>
<feature type="compositionally biased region" description="Polar residues" evidence="1">
    <location>
        <begin position="80"/>
        <end position="94"/>
    </location>
</feature>
<dbReference type="Proteomes" id="UP000735302">
    <property type="component" value="Unassembled WGS sequence"/>
</dbReference>
<feature type="region of interest" description="Disordered" evidence="1">
    <location>
        <begin position="28"/>
        <end position="94"/>
    </location>
</feature>
<organism evidence="2 3">
    <name type="scientific">Plakobranchus ocellatus</name>
    <dbReference type="NCBI Taxonomy" id="259542"/>
    <lineage>
        <taxon>Eukaryota</taxon>
        <taxon>Metazoa</taxon>
        <taxon>Spiralia</taxon>
        <taxon>Lophotrochozoa</taxon>
        <taxon>Mollusca</taxon>
        <taxon>Gastropoda</taxon>
        <taxon>Heterobranchia</taxon>
        <taxon>Euthyneura</taxon>
        <taxon>Panpulmonata</taxon>
        <taxon>Sacoglossa</taxon>
        <taxon>Placobranchoidea</taxon>
        <taxon>Plakobranchidae</taxon>
        <taxon>Plakobranchus</taxon>
    </lineage>
</organism>
<gene>
    <name evidence="2" type="ORF">PoB_002424300</name>
</gene>
<evidence type="ECO:0000313" key="3">
    <source>
        <dbReference type="Proteomes" id="UP000735302"/>
    </source>
</evidence>
<protein>
    <submittedName>
        <fullName evidence="2">Uncharacterized protein</fullName>
    </submittedName>
</protein>
<name>A0AAV3ZTC8_9GAST</name>
<proteinExistence type="predicted"/>
<comment type="caution">
    <text evidence="2">The sequence shown here is derived from an EMBL/GenBank/DDBJ whole genome shotgun (WGS) entry which is preliminary data.</text>
</comment>
<keyword evidence="3" id="KW-1185">Reference proteome</keyword>